<keyword evidence="1" id="KW-0472">Membrane</keyword>
<keyword evidence="1" id="KW-1133">Transmembrane helix</keyword>
<sequence length="116" mass="13985">MEISTSTWMMIAFVVGMVLSIWKMYPFLVNRTLEDDDTGEDAHEYLLNIMHKVLQDENQTPTVKELHEKMINHKDFDKEKFWRFNLNKLNQLLNRHYAEHSHLESIEDIHKEVKKN</sequence>
<gene>
    <name evidence="2" type="ORF">MNB_SM-6-317</name>
</gene>
<evidence type="ECO:0000313" key="2">
    <source>
        <dbReference type="EMBL" id="SFV59813.1"/>
    </source>
</evidence>
<evidence type="ECO:0000256" key="1">
    <source>
        <dbReference type="SAM" id="Phobius"/>
    </source>
</evidence>
<accession>A0A1W1C211</accession>
<protein>
    <submittedName>
        <fullName evidence="2">Uncharacterized protein</fullName>
    </submittedName>
</protein>
<feature type="transmembrane region" description="Helical" evidence="1">
    <location>
        <begin position="6"/>
        <end position="25"/>
    </location>
</feature>
<keyword evidence="1" id="KW-0812">Transmembrane</keyword>
<name>A0A1W1C211_9ZZZZ</name>
<proteinExistence type="predicted"/>
<dbReference type="AlphaFoldDB" id="A0A1W1C211"/>
<dbReference type="EMBL" id="FPHK01000043">
    <property type="protein sequence ID" value="SFV59813.1"/>
    <property type="molecule type" value="Genomic_DNA"/>
</dbReference>
<reference evidence="2" key="1">
    <citation type="submission" date="2016-10" db="EMBL/GenBank/DDBJ databases">
        <authorList>
            <person name="de Groot N.N."/>
        </authorList>
    </citation>
    <scope>NUCLEOTIDE SEQUENCE</scope>
</reference>
<organism evidence="2">
    <name type="scientific">hydrothermal vent metagenome</name>
    <dbReference type="NCBI Taxonomy" id="652676"/>
    <lineage>
        <taxon>unclassified sequences</taxon>
        <taxon>metagenomes</taxon>
        <taxon>ecological metagenomes</taxon>
    </lineage>
</organism>